<dbReference type="Gene3D" id="1.10.3720.10">
    <property type="entry name" value="MetI-like"/>
    <property type="match status" value="1"/>
</dbReference>
<dbReference type="RefSeq" id="WP_245788235.1">
    <property type="nucleotide sequence ID" value="NZ_FOKG01000004.1"/>
</dbReference>
<name>A0A1I0Y3R9_9PSEU</name>
<dbReference type="EMBL" id="FOKG01000004">
    <property type="protein sequence ID" value="SFB07547.1"/>
    <property type="molecule type" value="Genomic_DNA"/>
</dbReference>
<dbReference type="GO" id="GO:0005886">
    <property type="term" value="C:plasma membrane"/>
    <property type="evidence" value="ECO:0007669"/>
    <property type="project" value="UniProtKB-SubCell"/>
</dbReference>
<keyword evidence="3 6" id="KW-0812">Transmembrane</keyword>
<dbReference type="PANTHER" id="PTHR30177">
    <property type="entry name" value="GLYCINE BETAINE/L-PROLINE TRANSPORT SYSTEM PERMEASE PROTEIN PROW"/>
    <property type="match status" value="1"/>
</dbReference>
<dbReference type="Pfam" id="PF00528">
    <property type="entry name" value="BPD_transp_1"/>
    <property type="match status" value="1"/>
</dbReference>
<feature type="transmembrane region" description="Helical" evidence="6">
    <location>
        <begin position="179"/>
        <end position="204"/>
    </location>
</feature>
<feature type="transmembrane region" description="Helical" evidence="6">
    <location>
        <begin position="136"/>
        <end position="159"/>
    </location>
</feature>
<keyword evidence="5 6" id="KW-0472">Membrane</keyword>
<dbReference type="PANTHER" id="PTHR30177:SF4">
    <property type="entry name" value="OSMOPROTECTANT IMPORT PERMEASE PROTEIN OSMW"/>
    <property type="match status" value="1"/>
</dbReference>
<sequence>MTFLEYLDFNWDDLLVMSLEHLTVVVLALGIATVVGLGVGVLTWQSPRWSGIAVSTAGGLLTIPSLALLALLIPFFGLGWVPSVIALVVYSLLPIVRNTIAGLRSVDTAILEAANGMGLSRPTAIWRVQLPMAWPVIVTGIRVAAQMLFAIAAIAAYVAGPGFGNEIFAGLSRLGATNALNQAIAGTVGVVLLALAFDATFILIRRLTTSRGLRV</sequence>
<dbReference type="InterPro" id="IPR051204">
    <property type="entry name" value="ABC_transp_perm/SBD"/>
</dbReference>
<protein>
    <submittedName>
        <fullName evidence="8">Osmoprotectant transport system permease protein</fullName>
    </submittedName>
</protein>
<dbReference type="GO" id="GO:0031460">
    <property type="term" value="P:glycine betaine transport"/>
    <property type="evidence" value="ECO:0007669"/>
    <property type="project" value="TreeGrafter"/>
</dbReference>
<gene>
    <name evidence="8" type="ORF">SAMN05216266_104195</name>
</gene>
<dbReference type="CDD" id="cd06261">
    <property type="entry name" value="TM_PBP2"/>
    <property type="match status" value="1"/>
</dbReference>
<evidence type="ECO:0000256" key="6">
    <source>
        <dbReference type="RuleBase" id="RU363032"/>
    </source>
</evidence>
<reference evidence="9" key="1">
    <citation type="submission" date="2016-10" db="EMBL/GenBank/DDBJ databases">
        <authorList>
            <person name="Varghese N."/>
            <person name="Submissions S."/>
        </authorList>
    </citation>
    <scope>NUCLEOTIDE SEQUENCE [LARGE SCALE GENOMIC DNA]</scope>
    <source>
        <strain evidence="9">CGMCC 4.3568</strain>
    </source>
</reference>
<dbReference type="SUPFAM" id="SSF161098">
    <property type="entry name" value="MetI-like"/>
    <property type="match status" value="1"/>
</dbReference>
<evidence type="ECO:0000256" key="1">
    <source>
        <dbReference type="ARBA" id="ARBA00004141"/>
    </source>
</evidence>
<keyword evidence="9" id="KW-1185">Reference proteome</keyword>
<feature type="transmembrane region" description="Helical" evidence="6">
    <location>
        <begin position="22"/>
        <end position="44"/>
    </location>
</feature>
<dbReference type="InterPro" id="IPR000515">
    <property type="entry name" value="MetI-like"/>
</dbReference>
<accession>A0A1I0Y3R9</accession>
<dbReference type="STRING" id="490629.SAMN05216266_104195"/>
<proteinExistence type="inferred from homology"/>
<organism evidence="8 9">
    <name type="scientific">Amycolatopsis marina</name>
    <dbReference type="NCBI Taxonomy" id="490629"/>
    <lineage>
        <taxon>Bacteria</taxon>
        <taxon>Bacillati</taxon>
        <taxon>Actinomycetota</taxon>
        <taxon>Actinomycetes</taxon>
        <taxon>Pseudonocardiales</taxon>
        <taxon>Pseudonocardiaceae</taxon>
        <taxon>Amycolatopsis</taxon>
    </lineage>
</organism>
<dbReference type="InterPro" id="IPR035906">
    <property type="entry name" value="MetI-like_sf"/>
</dbReference>
<keyword evidence="2 6" id="KW-0813">Transport</keyword>
<evidence type="ECO:0000259" key="7">
    <source>
        <dbReference type="PROSITE" id="PS50928"/>
    </source>
</evidence>
<dbReference type="AlphaFoldDB" id="A0A1I0Y3R9"/>
<feature type="domain" description="ABC transmembrane type-1" evidence="7">
    <location>
        <begin position="18"/>
        <end position="201"/>
    </location>
</feature>
<evidence type="ECO:0000256" key="4">
    <source>
        <dbReference type="ARBA" id="ARBA00022989"/>
    </source>
</evidence>
<keyword evidence="4 6" id="KW-1133">Transmembrane helix</keyword>
<comment type="similarity">
    <text evidence="6">Belongs to the binding-protein-dependent transport system permease family.</text>
</comment>
<dbReference type="GO" id="GO:0055085">
    <property type="term" value="P:transmembrane transport"/>
    <property type="evidence" value="ECO:0007669"/>
    <property type="project" value="InterPro"/>
</dbReference>
<feature type="transmembrane region" description="Helical" evidence="6">
    <location>
        <begin position="79"/>
        <end position="96"/>
    </location>
</feature>
<evidence type="ECO:0000256" key="5">
    <source>
        <dbReference type="ARBA" id="ARBA00023136"/>
    </source>
</evidence>
<feature type="transmembrane region" description="Helical" evidence="6">
    <location>
        <begin position="51"/>
        <end position="73"/>
    </location>
</feature>
<comment type="subcellular location">
    <subcellularLocation>
        <location evidence="6">Cell membrane</location>
        <topology evidence="6">Multi-pass membrane protein</topology>
    </subcellularLocation>
    <subcellularLocation>
        <location evidence="1">Membrane</location>
        <topology evidence="1">Multi-pass membrane protein</topology>
    </subcellularLocation>
</comment>
<evidence type="ECO:0000313" key="9">
    <source>
        <dbReference type="Proteomes" id="UP000243799"/>
    </source>
</evidence>
<dbReference type="PROSITE" id="PS50928">
    <property type="entry name" value="ABC_TM1"/>
    <property type="match status" value="1"/>
</dbReference>
<evidence type="ECO:0000256" key="3">
    <source>
        <dbReference type="ARBA" id="ARBA00022692"/>
    </source>
</evidence>
<evidence type="ECO:0000256" key="2">
    <source>
        <dbReference type="ARBA" id="ARBA00022448"/>
    </source>
</evidence>
<dbReference type="Proteomes" id="UP000243799">
    <property type="component" value="Unassembled WGS sequence"/>
</dbReference>
<evidence type="ECO:0000313" key="8">
    <source>
        <dbReference type="EMBL" id="SFB07547.1"/>
    </source>
</evidence>